<sequence>MCFRMLLSTYFLFWIHCFLYINIAFGDNQECGVQVTKCEDNDKYRSIDGTCNNKKHPSWGTAGSTYIRMLPPNYGDGQHSLPQTPDKQPLPNARNITALIYTDGLLETCEEVTLNAMAFGQAVAHDLSFMAPANATELQCCSEYYRNVENTPKECANIDVSPEDPYYSEVGITCIPVVRTSTNRDAHCQENLEYAEQITSVTASLDLSIVYGSTNKIHQTLRAFKNGLLLTETRNGQEWPPSAHRSGCPLLLKHENTCYRSGDPRTNQNPHLTATTILWIREHNRIATGLCTLNPMWDDEKIFQTARAINIAQWQHITYYELLPVYAGYQALVQHEIIYDIKTYFNQYVDDYDENVRPHIYNEFAHGTLRQFHSLIAGKMGLFNEKGCQYDSLILRDHLDRPVALEKANVFDGLVRGMALQASMPSDIYYDSDFTRRMFLRFLLFGQDTKSIDIQRSRDHGLPTYNDMRVECGLKRATKFEDFLDVMTEERLAELKLFYKCVDEVEFILGLAAETNVEGTLAGPTALCVMYRQFKAVRQADRFWYENESAGFTLPQLRQIRKSNVARILCDNTKDIIQIQPKAFLEPSIGNLRILCAFIAGPNLNSWKE</sequence>
<evidence type="ECO:0000256" key="5">
    <source>
        <dbReference type="ARBA" id="ARBA00022729"/>
    </source>
</evidence>
<keyword evidence="3" id="KW-0575">Peroxidase</keyword>
<keyword evidence="2" id="KW-0964">Secreted</keyword>
<evidence type="ECO:0000313" key="12">
    <source>
        <dbReference type="RefSeq" id="XP_028140845.1"/>
    </source>
</evidence>
<dbReference type="PRINTS" id="PR00457">
    <property type="entry name" value="ANPEROXIDASE"/>
</dbReference>
<dbReference type="PANTHER" id="PTHR11475">
    <property type="entry name" value="OXIDASE/PEROXIDASE"/>
    <property type="match status" value="1"/>
</dbReference>
<dbReference type="GO" id="GO:0005576">
    <property type="term" value="C:extracellular region"/>
    <property type="evidence" value="ECO:0007669"/>
    <property type="project" value="UniProtKB-SubCell"/>
</dbReference>
<accession>A0A6P7G8I9</accession>
<dbReference type="InParanoid" id="A0A6P7G8I9"/>
<evidence type="ECO:0000256" key="4">
    <source>
        <dbReference type="ARBA" id="ARBA00022617"/>
    </source>
</evidence>
<feature type="binding site" description="axial binding residue" evidence="8">
    <location>
        <position position="373"/>
    </location>
    <ligand>
        <name>heme b</name>
        <dbReference type="ChEBI" id="CHEBI:60344"/>
    </ligand>
    <ligandPart>
        <name>Fe</name>
        <dbReference type="ChEBI" id="CHEBI:18248"/>
    </ligandPart>
</feature>
<dbReference type="GO" id="GO:0006979">
    <property type="term" value="P:response to oxidative stress"/>
    <property type="evidence" value="ECO:0007669"/>
    <property type="project" value="InterPro"/>
</dbReference>
<keyword evidence="4 8" id="KW-0349">Heme</keyword>
<dbReference type="KEGG" id="dvv:114334907"/>
<dbReference type="Pfam" id="PF03098">
    <property type="entry name" value="An_peroxidase"/>
    <property type="match status" value="1"/>
</dbReference>
<evidence type="ECO:0000256" key="7">
    <source>
        <dbReference type="ARBA" id="ARBA00023004"/>
    </source>
</evidence>
<comment type="subcellular location">
    <subcellularLocation>
        <location evidence="1">Secreted</location>
    </subcellularLocation>
</comment>
<keyword evidence="6" id="KW-0560">Oxidoreductase</keyword>
<dbReference type="FunFam" id="1.10.640.10:FF:000003">
    <property type="entry name" value="chorion peroxidase"/>
    <property type="match status" value="1"/>
</dbReference>
<dbReference type="PROSITE" id="PS50292">
    <property type="entry name" value="PEROXIDASE_3"/>
    <property type="match status" value="1"/>
</dbReference>
<dbReference type="Gene3D" id="1.10.640.10">
    <property type="entry name" value="Haem peroxidase domain superfamily, animal type"/>
    <property type="match status" value="1"/>
</dbReference>
<keyword evidence="7 8" id="KW-0408">Iron</keyword>
<dbReference type="GO" id="GO:0020037">
    <property type="term" value="F:heme binding"/>
    <property type="evidence" value="ECO:0007669"/>
    <property type="project" value="InterPro"/>
</dbReference>
<dbReference type="GO" id="GO:0022412">
    <property type="term" value="P:cellular process involved in reproduction in multicellular organism"/>
    <property type="evidence" value="ECO:0007669"/>
    <property type="project" value="UniProtKB-ARBA"/>
</dbReference>
<dbReference type="InterPro" id="IPR019791">
    <property type="entry name" value="Haem_peroxidase_animal"/>
</dbReference>
<dbReference type="RefSeq" id="XP_028140845.1">
    <property type="nucleotide sequence ID" value="XM_028285044.1"/>
</dbReference>
<keyword evidence="5 9" id="KW-0732">Signal</keyword>
<evidence type="ECO:0000256" key="2">
    <source>
        <dbReference type="ARBA" id="ARBA00022525"/>
    </source>
</evidence>
<gene>
    <name evidence="12" type="primary">LOC114334907</name>
</gene>
<dbReference type="EnsemblMetazoa" id="XM_028285044.1">
    <property type="protein sequence ID" value="XP_028140845.1"/>
    <property type="gene ID" value="LOC114334907"/>
</dbReference>
<keyword evidence="11" id="KW-1185">Reference proteome</keyword>
<dbReference type="CDD" id="cd09823">
    <property type="entry name" value="peroxinectin_like"/>
    <property type="match status" value="1"/>
</dbReference>
<feature type="chain" id="PRO_5027761078" evidence="9">
    <location>
        <begin position="27"/>
        <end position="609"/>
    </location>
</feature>
<dbReference type="AlphaFoldDB" id="A0A6P7G8I9"/>
<evidence type="ECO:0000256" key="6">
    <source>
        <dbReference type="ARBA" id="ARBA00023002"/>
    </source>
</evidence>
<name>A0A6P7G8I9_DIAVI</name>
<evidence type="ECO:0000313" key="11">
    <source>
        <dbReference type="Proteomes" id="UP001652700"/>
    </source>
</evidence>
<protein>
    <submittedName>
        <fullName evidence="12">Peroxidase-like</fullName>
    </submittedName>
</protein>
<evidence type="ECO:0000256" key="8">
    <source>
        <dbReference type="PIRSR" id="PIRSR619791-2"/>
    </source>
</evidence>
<feature type="signal peptide" evidence="9">
    <location>
        <begin position="1"/>
        <end position="26"/>
    </location>
</feature>
<organism evidence="12">
    <name type="scientific">Diabrotica virgifera virgifera</name>
    <name type="common">western corn rootworm</name>
    <dbReference type="NCBI Taxonomy" id="50390"/>
    <lineage>
        <taxon>Eukaryota</taxon>
        <taxon>Metazoa</taxon>
        <taxon>Ecdysozoa</taxon>
        <taxon>Arthropoda</taxon>
        <taxon>Hexapoda</taxon>
        <taxon>Insecta</taxon>
        <taxon>Pterygota</taxon>
        <taxon>Neoptera</taxon>
        <taxon>Endopterygota</taxon>
        <taxon>Coleoptera</taxon>
        <taxon>Polyphaga</taxon>
        <taxon>Cucujiformia</taxon>
        <taxon>Chrysomeloidea</taxon>
        <taxon>Chrysomelidae</taxon>
        <taxon>Galerucinae</taxon>
        <taxon>Diabroticina</taxon>
        <taxon>Diabroticites</taxon>
        <taxon>Diabrotica</taxon>
    </lineage>
</organism>
<dbReference type="GeneID" id="114334907"/>
<evidence type="ECO:0000256" key="9">
    <source>
        <dbReference type="SAM" id="SignalP"/>
    </source>
</evidence>
<dbReference type="PANTHER" id="PTHR11475:SF86">
    <property type="entry name" value="PEROXIDASE"/>
    <property type="match status" value="1"/>
</dbReference>
<keyword evidence="8" id="KW-0479">Metal-binding</keyword>
<evidence type="ECO:0000313" key="10">
    <source>
        <dbReference type="EnsemblMetazoa" id="XP_028140845.1"/>
    </source>
</evidence>
<dbReference type="InterPro" id="IPR037120">
    <property type="entry name" value="Haem_peroxidase_sf_animal"/>
</dbReference>
<dbReference type="SUPFAM" id="SSF48113">
    <property type="entry name" value="Heme-dependent peroxidases"/>
    <property type="match status" value="1"/>
</dbReference>
<dbReference type="OrthoDB" id="823504at2759"/>
<evidence type="ECO:0000256" key="1">
    <source>
        <dbReference type="ARBA" id="ARBA00004613"/>
    </source>
</evidence>
<dbReference type="GO" id="GO:0004601">
    <property type="term" value="F:peroxidase activity"/>
    <property type="evidence" value="ECO:0007669"/>
    <property type="project" value="UniProtKB-KW"/>
</dbReference>
<evidence type="ECO:0000256" key="3">
    <source>
        <dbReference type="ARBA" id="ARBA00022559"/>
    </source>
</evidence>
<reference evidence="10" key="2">
    <citation type="submission" date="2025-05" db="UniProtKB">
        <authorList>
            <consortium name="EnsemblMetazoa"/>
        </authorList>
    </citation>
    <scope>IDENTIFICATION</scope>
</reference>
<dbReference type="InterPro" id="IPR010255">
    <property type="entry name" value="Haem_peroxidase_sf"/>
</dbReference>
<proteinExistence type="predicted"/>
<dbReference type="Proteomes" id="UP001652700">
    <property type="component" value="Unplaced"/>
</dbReference>
<dbReference type="GO" id="GO:0046872">
    <property type="term" value="F:metal ion binding"/>
    <property type="evidence" value="ECO:0007669"/>
    <property type="project" value="UniProtKB-KW"/>
</dbReference>
<reference evidence="12" key="1">
    <citation type="submission" date="2025-04" db="UniProtKB">
        <authorList>
            <consortium name="RefSeq"/>
        </authorList>
    </citation>
    <scope>IDENTIFICATION</scope>
    <source>
        <tissue evidence="12">Whole insect</tissue>
    </source>
</reference>